<evidence type="ECO:0000313" key="3">
    <source>
        <dbReference type="Proteomes" id="UP001580430"/>
    </source>
</evidence>
<dbReference type="Proteomes" id="UP001580430">
    <property type="component" value="Unassembled WGS sequence"/>
</dbReference>
<reference evidence="2 3" key="1">
    <citation type="submission" date="2024-09" db="EMBL/GenBank/DDBJ databases">
        <title>Paenibacillus zeirhizospherea sp. nov., isolated from surface of the maize (Zea mays) roots in a horticulture field, Hungary.</title>
        <authorList>
            <person name="Marton D."/>
            <person name="Farkas M."/>
            <person name="Bedics A."/>
            <person name="Toth E."/>
            <person name="Tancsics A."/>
            <person name="Boka K."/>
            <person name="Marati G."/>
            <person name="Kriszt B."/>
            <person name="Cserhati M."/>
        </authorList>
    </citation>
    <scope>NUCLEOTIDE SEQUENCE [LARGE SCALE GENOMIC DNA]</scope>
    <source>
        <strain evidence="2 3">JCM 18446</strain>
    </source>
</reference>
<dbReference type="Gene3D" id="1.20.58.130">
    <property type="match status" value="1"/>
</dbReference>
<evidence type="ECO:0000313" key="2">
    <source>
        <dbReference type="EMBL" id="MFB5760817.1"/>
    </source>
</evidence>
<sequence>MEAEQIFKMLEGVLDAKLKPLQQEITDMKQDLTDLKQDMVGVKQELSDLKQDMVSVKQELTDLKQDTTEMKQEISGLHNKLDLLASEQPDDTLALLQIMNTKLDSMQKDVEFTFLKTSKNELEINRLKTQ</sequence>
<name>A0ABV5BZX5_9BACL</name>
<comment type="caution">
    <text evidence="2">The sequence shown here is derived from an EMBL/GenBank/DDBJ whole genome shotgun (WGS) entry which is preliminary data.</text>
</comment>
<keyword evidence="3" id="KW-1185">Reference proteome</keyword>
<feature type="coiled-coil region" evidence="1">
    <location>
        <begin position="18"/>
        <end position="73"/>
    </location>
</feature>
<dbReference type="EMBL" id="JBHIRY010000008">
    <property type="protein sequence ID" value="MFB5760817.1"/>
    <property type="molecule type" value="Genomic_DNA"/>
</dbReference>
<gene>
    <name evidence="2" type="ORF">ACE5LO_10485</name>
</gene>
<proteinExistence type="predicted"/>
<evidence type="ECO:0000256" key="1">
    <source>
        <dbReference type="SAM" id="Coils"/>
    </source>
</evidence>
<keyword evidence="1" id="KW-0175">Coiled coil</keyword>
<accession>A0ABV5BZX5</accession>
<organism evidence="2 3">
    <name type="scientific">Paenibacillus medicaginis</name>
    <dbReference type="NCBI Taxonomy" id="1470560"/>
    <lineage>
        <taxon>Bacteria</taxon>
        <taxon>Bacillati</taxon>
        <taxon>Bacillota</taxon>
        <taxon>Bacilli</taxon>
        <taxon>Bacillales</taxon>
        <taxon>Paenibacillaceae</taxon>
        <taxon>Paenibacillus</taxon>
    </lineage>
</organism>
<dbReference type="SUPFAM" id="SSF57997">
    <property type="entry name" value="Tropomyosin"/>
    <property type="match status" value="1"/>
</dbReference>
<dbReference type="RefSeq" id="WP_375519974.1">
    <property type="nucleotide sequence ID" value="NZ_JBHIRY010000008.1"/>
</dbReference>
<protein>
    <submittedName>
        <fullName evidence="2">Uncharacterized protein</fullName>
    </submittedName>
</protein>